<keyword evidence="2" id="KW-1185">Reference proteome</keyword>
<dbReference type="Proteomes" id="UP000295718">
    <property type="component" value="Unassembled WGS sequence"/>
</dbReference>
<comment type="caution">
    <text evidence="1">The sequence shown here is derived from an EMBL/GenBank/DDBJ whole genome shotgun (WGS) entry which is preliminary data.</text>
</comment>
<gene>
    <name evidence="1" type="ORF">EDD76_10126</name>
</gene>
<name>A0A4R1R5Z0_9FIRM</name>
<dbReference type="AlphaFoldDB" id="A0A4R1R5Z0"/>
<dbReference type="RefSeq" id="WP_031391419.1">
    <property type="nucleotide sequence ID" value="NZ_JPNB01000002.1"/>
</dbReference>
<organism evidence="1 2">
    <name type="scientific">Kineothrix alysoides</name>
    <dbReference type="NCBI Taxonomy" id="1469948"/>
    <lineage>
        <taxon>Bacteria</taxon>
        <taxon>Bacillati</taxon>
        <taxon>Bacillota</taxon>
        <taxon>Clostridia</taxon>
        <taxon>Lachnospirales</taxon>
        <taxon>Lachnospiraceae</taxon>
        <taxon>Kineothrix</taxon>
    </lineage>
</organism>
<evidence type="ECO:0000313" key="2">
    <source>
        <dbReference type="Proteomes" id="UP000295718"/>
    </source>
</evidence>
<reference evidence="1 2" key="1">
    <citation type="submission" date="2019-03" db="EMBL/GenBank/DDBJ databases">
        <title>Genomic Encyclopedia of Type Strains, Phase IV (KMG-IV): sequencing the most valuable type-strain genomes for metagenomic binning, comparative biology and taxonomic classification.</title>
        <authorList>
            <person name="Goeker M."/>
        </authorList>
    </citation>
    <scope>NUCLEOTIDE SEQUENCE [LARGE SCALE GENOMIC DNA]</scope>
    <source>
        <strain evidence="1 2">DSM 100556</strain>
    </source>
</reference>
<evidence type="ECO:0000313" key="1">
    <source>
        <dbReference type="EMBL" id="TCL60929.1"/>
    </source>
</evidence>
<dbReference type="EMBL" id="SLUO01000001">
    <property type="protein sequence ID" value="TCL60929.1"/>
    <property type="molecule type" value="Genomic_DNA"/>
</dbReference>
<protein>
    <recommendedName>
        <fullName evidence="3">DUF1450 domain-containing protein</fullName>
    </recommendedName>
</protein>
<dbReference type="OrthoDB" id="1692944at2"/>
<sequence>MKKVKVCKHCSNFDTKEIKEQAENMNCKLKFDCIGKCRKKCPELKDKYYGKIDGKLVVCSSKKEFFEMMK</sequence>
<proteinExistence type="predicted"/>
<accession>A0A4R1R5Z0</accession>
<evidence type="ECO:0008006" key="3">
    <source>
        <dbReference type="Google" id="ProtNLM"/>
    </source>
</evidence>